<dbReference type="NCBIfam" id="TIGR03512">
    <property type="entry name" value="GldD_lipo"/>
    <property type="match status" value="1"/>
</dbReference>
<keyword evidence="2" id="KW-1185">Reference proteome</keyword>
<proteinExistence type="predicted"/>
<dbReference type="AlphaFoldDB" id="A0A2T2YKJ1"/>
<dbReference type="Pfam" id="PF25593">
    <property type="entry name" value="GldD_lipo"/>
    <property type="match status" value="1"/>
</dbReference>
<dbReference type="OrthoDB" id="679501at2"/>
<dbReference type="PROSITE" id="PS51257">
    <property type="entry name" value="PROKAR_LIPOPROTEIN"/>
    <property type="match status" value="1"/>
</dbReference>
<keyword evidence="1" id="KW-0449">Lipoprotein</keyword>
<name>A0A2T2YKJ1_9BACT</name>
<organism evidence="1 2">
    <name type="scientific">Adhaeribacter arboris</name>
    <dbReference type="NCBI Taxonomy" id="2072846"/>
    <lineage>
        <taxon>Bacteria</taxon>
        <taxon>Pseudomonadati</taxon>
        <taxon>Bacteroidota</taxon>
        <taxon>Cytophagia</taxon>
        <taxon>Cytophagales</taxon>
        <taxon>Hymenobacteraceae</taxon>
        <taxon>Adhaeribacter</taxon>
    </lineage>
</organism>
<evidence type="ECO:0000313" key="2">
    <source>
        <dbReference type="Proteomes" id="UP000240357"/>
    </source>
</evidence>
<dbReference type="EMBL" id="PYFT01000001">
    <property type="protein sequence ID" value="PSR56021.1"/>
    <property type="molecule type" value="Genomic_DNA"/>
</dbReference>
<dbReference type="Proteomes" id="UP000240357">
    <property type="component" value="Unassembled WGS sequence"/>
</dbReference>
<evidence type="ECO:0000313" key="1">
    <source>
        <dbReference type="EMBL" id="PSR56021.1"/>
    </source>
</evidence>
<reference evidence="1 2" key="1">
    <citation type="submission" date="2018-03" db="EMBL/GenBank/DDBJ databases">
        <title>Adhaeribacter sp. HMF7605 Genome sequencing and assembly.</title>
        <authorList>
            <person name="Kang H."/>
            <person name="Kang J."/>
            <person name="Cha I."/>
            <person name="Kim H."/>
            <person name="Joh K."/>
        </authorList>
    </citation>
    <scope>NUCLEOTIDE SEQUENCE [LARGE SCALE GENOMIC DNA]</scope>
    <source>
        <strain evidence="1 2">HMF7605</strain>
    </source>
</reference>
<sequence length="204" mass="24137">MWERAKKIFHRWLKQPILLLCLGSFLFYSCSEEFTPKPKGYNRIDLPVPKYQPLTEKHPYFFEYSVYSKIRPDSSRLAEPHWLNVYYPRFNANVQLTYRTINHNQKTFNALIEDARRLTSKHQIKAEGITEAVIKTPKGKTANLFELSGEVPSQFQFYVTDSTERFFRGALYFRTATANDSLAPVIEYIKKDIVHMLNTLEWRK</sequence>
<dbReference type="InterPro" id="IPR019850">
    <property type="entry name" value="GldD-like"/>
</dbReference>
<dbReference type="RefSeq" id="WP_106932199.1">
    <property type="nucleotide sequence ID" value="NZ_PYFT01000001.1"/>
</dbReference>
<gene>
    <name evidence="1" type="primary">gldD</name>
    <name evidence="1" type="ORF">AHMF7605_22235</name>
</gene>
<protein>
    <submittedName>
        <fullName evidence="1">Gliding motility lipoprotein GldD</fullName>
    </submittedName>
</protein>
<comment type="caution">
    <text evidence="1">The sequence shown here is derived from an EMBL/GenBank/DDBJ whole genome shotgun (WGS) entry which is preliminary data.</text>
</comment>
<accession>A0A2T2YKJ1</accession>